<gene>
    <name evidence="2" type="ORF">ZT3D7_G4325</name>
</gene>
<feature type="compositionally biased region" description="Acidic residues" evidence="1">
    <location>
        <begin position="69"/>
        <end position="78"/>
    </location>
</feature>
<feature type="compositionally biased region" description="Basic and acidic residues" evidence="1">
    <location>
        <begin position="528"/>
        <end position="541"/>
    </location>
</feature>
<evidence type="ECO:0000313" key="3">
    <source>
        <dbReference type="Proteomes" id="UP000215127"/>
    </source>
</evidence>
<dbReference type="InterPro" id="IPR034257">
    <property type="entry name" value="Acinus_RRM"/>
</dbReference>
<feature type="region of interest" description="Disordered" evidence="1">
    <location>
        <begin position="42"/>
        <end position="165"/>
    </location>
</feature>
<dbReference type="SUPFAM" id="SSF54928">
    <property type="entry name" value="RNA-binding domain, RBD"/>
    <property type="match status" value="1"/>
</dbReference>
<dbReference type="CDD" id="cd12432">
    <property type="entry name" value="RRM_ACINU"/>
    <property type="match status" value="1"/>
</dbReference>
<feature type="compositionally biased region" description="Gly residues" evidence="1">
    <location>
        <begin position="496"/>
        <end position="527"/>
    </location>
</feature>
<feature type="region of interest" description="Disordered" evidence="1">
    <location>
        <begin position="333"/>
        <end position="394"/>
    </location>
</feature>
<organism evidence="2 3">
    <name type="scientific">Zymoseptoria tritici (strain ST99CH_3D7)</name>
    <dbReference type="NCBI Taxonomy" id="1276538"/>
    <lineage>
        <taxon>Eukaryota</taxon>
        <taxon>Fungi</taxon>
        <taxon>Dikarya</taxon>
        <taxon>Ascomycota</taxon>
        <taxon>Pezizomycotina</taxon>
        <taxon>Dothideomycetes</taxon>
        <taxon>Dothideomycetidae</taxon>
        <taxon>Mycosphaerellales</taxon>
        <taxon>Mycosphaerellaceae</taxon>
        <taxon>Zymoseptoria</taxon>
    </lineage>
</organism>
<feature type="region of interest" description="Disordered" evidence="1">
    <location>
        <begin position="478"/>
        <end position="541"/>
    </location>
</feature>
<feature type="compositionally biased region" description="Basic and acidic residues" evidence="1">
    <location>
        <begin position="136"/>
        <end position="149"/>
    </location>
</feature>
<reference evidence="2 3" key="1">
    <citation type="submission" date="2016-06" db="EMBL/GenBank/DDBJ databases">
        <authorList>
            <person name="Kjaerup R.B."/>
            <person name="Dalgaard T.S."/>
            <person name="Juul-Madsen H.R."/>
        </authorList>
    </citation>
    <scope>NUCLEOTIDE SEQUENCE [LARGE SCALE GENOMIC DNA]</scope>
</reference>
<dbReference type="Gene3D" id="1.10.720.30">
    <property type="entry name" value="SAP domain"/>
    <property type="match status" value="1"/>
</dbReference>
<dbReference type="STRING" id="1276538.A0A1X7RNY2"/>
<feature type="compositionally biased region" description="Polar residues" evidence="1">
    <location>
        <begin position="184"/>
        <end position="203"/>
    </location>
</feature>
<accession>A0A1X7RNY2</accession>
<keyword evidence="3" id="KW-1185">Reference proteome</keyword>
<name>A0A1X7RNY2_ZYMT9</name>
<protein>
    <recommendedName>
        <fullName evidence="4">SAP domain-containing protein</fullName>
    </recommendedName>
</protein>
<dbReference type="AlphaFoldDB" id="A0A1X7RNY2"/>
<dbReference type="EMBL" id="LT853694">
    <property type="protein sequence ID" value="SMQ49174.1"/>
    <property type="molecule type" value="Genomic_DNA"/>
</dbReference>
<dbReference type="InterPro" id="IPR036361">
    <property type="entry name" value="SAP_dom_sf"/>
</dbReference>
<dbReference type="PANTHER" id="PTHR47031:SF3">
    <property type="entry name" value="SAP DOMAIN-CONTAINING PROTEIN"/>
    <property type="match status" value="1"/>
</dbReference>
<dbReference type="Proteomes" id="UP000215127">
    <property type="component" value="Chromosome 3"/>
</dbReference>
<proteinExistence type="predicted"/>
<evidence type="ECO:0000313" key="2">
    <source>
        <dbReference type="EMBL" id="SMQ49174.1"/>
    </source>
</evidence>
<evidence type="ECO:0000256" key="1">
    <source>
        <dbReference type="SAM" id="MobiDB-lite"/>
    </source>
</evidence>
<dbReference type="PANTHER" id="PTHR47031">
    <property type="entry name" value="SAP DNA-BINDING DOMAIN-CONTAINING PROTEIN"/>
    <property type="match status" value="1"/>
</dbReference>
<dbReference type="InterPro" id="IPR035979">
    <property type="entry name" value="RBD_domain_sf"/>
</dbReference>
<dbReference type="GO" id="GO:0003676">
    <property type="term" value="F:nucleic acid binding"/>
    <property type="evidence" value="ECO:0007669"/>
    <property type="project" value="InterPro"/>
</dbReference>
<feature type="region of interest" description="Disordered" evidence="1">
    <location>
        <begin position="182"/>
        <end position="219"/>
    </location>
</feature>
<sequence>MTDYSKLKVAELKDLIKERGIPGAGLKLKQSYVDALIAADAASGGVDEPVAAEEVKEDKEDVEVAPAEEAVDAEDEVVEDVKVADEASGNDQGGHATGTNGDAKVETPKPVATSADVGSDADSTNKRKRRSPTPPVRDESASKKLKTADEEPAPLIEDSATDAPDAMEVEQDIKDAMDIEPSKEATQVQGAVQTSTEQVSSTDADVHMEDLPSSSPSKHTKTRALYICNLVRPLQPSALREHLLSIATPQSNDAPEIETFFLDRLRTHAFVLFSTLPAAIRARSSIHNQVWPDEPQRKPLFADFIPEEQVQAWIDLESTRDGMTRWEVVYNPISETDTDGPSVASLEEVSSNAARKPTTGAGEGMPNAPSGPRSQNPAMAPPQPSASPVPQSKSFNALDASFSSTTTKPKIYFVPVPDTLVESRLAALEDATREDWTEKGEAEEANYKEGEMRRYTFEDGSSLVDGGMDWGRFGMSAPRGGGMGGGGPRRDRRRGGGGGGGGGWRGGGGGGYGGREYGGGGYGGRGGGDGHRGYRGDSWRR</sequence>
<evidence type="ECO:0008006" key="4">
    <source>
        <dbReference type="Google" id="ProtNLM"/>
    </source>
</evidence>